<evidence type="ECO:0000256" key="2">
    <source>
        <dbReference type="ARBA" id="ARBA00022741"/>
    </source>
</evidence>
<dbReference type="EMBL" id="LT629792">
    <property type="protein sequence ID" value="SDT96176.1"/>
    <property type="molecule type" value="Genomic_DNA"/>
</dbReference>
<evidence type="ECO:0000313" key="7">
    <source>
        <dbReference type="Proteomes" id="UP000198976"/>
    </source>
</evidence>
<evidence type="ECO:0000256" key="1">
    <source>
        <dbReference type="ARBA" id="ARBA00022679"/>
    </source>
</evidence>
<dbReference type="InterPro" id="IPR047795">
    <property type="entry name" value="Put_SteA-like"/>
</dbReference>
<dbReference type="NCBIfam" id="NF040608">
    <property type="entry name" value="division_SteA"/>
    <property type="match status" value="1"/>
</dbReference>
<organism evidence="6 7">
    <name type="scientific">Schaalia radingae</name>
    <dbReference type="NCBI Taxonomy" id="131110"/>
    <lineage>
        <taxon>Bacteria</taxon>
        <taxon>Bacillati</taxon>
        <taxon>Actinomycetota</taxon>
        <taxon>Actinomycetes</taxon>
        <taxon>Actinomycetales</taxon>
        <taxon>Actinomycetaceae</taxon>
        <taxon>Schaalia</taxon>
    </lineage>
</organism>
<evidence type="ECO:0000256" key="3">
    <source>
        <dbReference type="ARBA" id="ARBA00022777"/>
    </source>
</evidence>
<keyword evidence="3" id="KW-0418">Kinase</keyword>
<keyword evidence="5" id="KW-0812">Transmembrane</keyword>
<keyword evidence="5" id="KW-1133">Transmembrane helix</keyword>
<dbReference type="InterPro" id="IPR036759">
    <property type="entry name" value="TPK_catalytic_sf"/>
</dbReference>
<keyword evidence="2" id="KW-0547">Nucleotide-binding</keyword>
<keyword evidence="4" id="KW-0067">ATP-binding</keyword>
<reference evidence="6 7" key="1">
    <citation type="submission" date="2016-10" db="EMBL/GenBank/DDBJ databases">
        <authorList>
            <person name="Varghese N."/>
            <person name="Submissions S."/>
        </authorList>
    </citation>
    <scope>NUCLEOTIDE SEQUENCE [LARGE SCALE GENOMIC DNA]</scope>
    <source>
        <strain evidence="6 7">DSM 9169</strain>
    </source>
</reference>
<accession>A0ABY0V7U1</accession>
<keyword evidence="5" id="KW-0472">Membrane</keyword>
<gene>
    <name evidence="6" type="ORF">SAMN04489714_1252</name>
</gene>
<proteinExistence type="predicted"/>
<sequence>MPPSQAPSDADVRARIRIDENPVRLARRLEAGEIAVIDRPDLDRATARLLIDAQPTAILNASASSTGRYPNLGPALVLKAGILLLDDLGSDIMTLREGDTITISGTEVTQDDRLIASGHVMTDEDDLRAREEARLGLSTQIEAFDEFTDDYFERESDLLYHEKGIPTLRTKMQGRPVLLVNKAEDSFKELKGLRRWIRDTNPILVGVDGGADLLLRERMKPHIIVADMDAVSEKALGCGAELVVRENRDGTAPGRERLNRQGRSYEVMTASGTSEDAAIILAATQRASVIATIGIHLTLQDFLDRGRAGMASTFFTRLKAGDALISSRAIRETYRPRISAFWLIVFVIVAVLLAGAALWSTPWGQGAMEVVAHWVASWWPFSAGSS</sequence>
<dbReference type="Proteomes" id="UP000198976">
    <property type="component" value="Chromosome I"/>
</dbReference>
<keyword evidence="1" id="KW-0808">Transferase</keyword>
<dbReference type="SUPFAM" id="SSF63999">
    <property type="entry name" value="Thiamin pyrophosphokinase, catalytic domain"/>
    <property type="match status" value="1"/>
</dbReference>
<keyword evidence="7" id="KW-1185">Reference proteome</keyword>
<feature type="transmembrane region" description="Helical" evidence="5">
    <location>
        <begin position="338"/>
        <end position="359"/>
    </location>
</feature>
<evidence type="ECO:0000313" key="6">
    <source>
        <dbReference type="EMBL" id="SDT96176.1"/>
    </source>
</evidence>
<dbReference type="Gene3D" id="3.40.50.10240">
    <property type="entry name" value="Thiamin pyrophosphokinase, catalytic domain"/>
    <property type="match status" value="1"/>
</dbReference>
<evidence type="ECO:0000256" key="4">
    <source>
        <dbReference type="ARBA" id="ARBA00022840"/>
    </source>
</evidence>
<protein>
    <submittedName>
        <fullName evidence="6">Uncharacterized membrane-anchored protein</fullName>
    </submittedName>
</protein>
<evidence type="ECO:0000256" key="5">
    <source>
        <dbReference type="SAM" id="Phobius"/>
    </source>
</evidence>
<name>A0ABY0V7U1_9ACTO</name>